<dbReference type="Pfam" id="PF00400">
    <property type="entry name" value="WD40"/>
    <property type="match status" value="4"/>
</dbReference>
<feature type="compositionally biased region" description="Polar residues" evidence="9">
    <location>
        <begin position="985"/>
        <end position="995"/>
    </location>
</feature>
<comment type="similarity">
    <text evidence="2 8">Belongs to the WD repeat coronin family.</text>
</comment>
<evidence type="ECO:0000256" key="5">
    <source>
        <dbReference type="ARBA" id="ARBA00022737"/>
    </source>
</evidence>
<dbReference type="PROSITE" id="PS00678">
    <property type="entry name" value="WD_REPEATS_1"/>
    <property type="match status" value="2"/>
</dbReference>
<feature type="repeat" description="WD" evidence="7">
    <location>
        <begin position="661"/>
        <end position="703"/>
    </location>
</feature>
<keyword evidence="3" id="KW-0963">Cytoplasm</keyword>
<dbReference type="PROSITE" id="PS50294">
    <property type="entry name" value="WD_REPEATS_REGION"/>
    <property type="match status" value="4"/>
</dbReference>
<feature type="region of interest" description="Disordered" evidence="9">
    <location>
        <begin position="984"/>
        <end position="1004"/>
    </location>
</feature>
<dbReference type="SMART" id="SM00320">
    <property type="entry name" value="WD40"/>
    <property type="match status" value="5"/>
</dbReference>
<proteinExistence type="inferred from homology"/>
<organism evidence="11 12">
    <name type="scientific">Saprolegnia diclina (strain VS20)</name>
    <dbReference type="NCBI Taxonomy" id="1156394"/>
    <lineage>
        <taxon>Eukaryota</taxon>
        <taxon>Sar</taxon>
        <taxon>Stramenopiles</taxon>
        <taxon>Oomycota</taxon>
        <taxon>Saprolegniomycetes</taxon>
        <taxon>Saprolegniales</taxon>
        <taxon>Saprolegniaceae</taxon>
        <taxon>Saprolegnia</taxon>
    </lineage>
</organism>
<comment type="subcellular location">
    <subcellularLocation>
        <location evidence="1">Cytoplasm</location>
    </subcellularLocation>
</comment>
<evidence type="ECO:0000256" key="3">
    <source>
        <dbReference type="ARBA" id="ARBA00022490"/>
    </source>
</evidence>
<evidence type="ECO:0000256" key="1">
    <source>
        <dbReference type="ARBA" id="ARBA00004496"/>
    </source>
</evidence>
<dbReference type="InterPro" id="IPR015048">
    <property type="entry name" value="DUF1899"/>
</dbReference>
<keyword evidence="4 7" id="KW-0853">WD repeat</keyword>
<feature type="repeat" description="WD" evidence="7">
    <location>
        <begin position="618"/>
        <end position="660"/>
    </location>
</feature>
<dbReference type="SUPFAM" id="SSF50978">
    <property type="entry name" value="WD40 repeat-like"/>
    <property type="match status" value="2"/>
</dbReference>
<evidence type="ECO:0000313" key="12">
    <source>
        <dbReference type="Proteomes" id="UP000030762"/>
    </source>
</evidence>
<evidence type="ECO:0000256" key="2">
    <source>
        <dbReference type="ARBA" id="ARBA00009482"/>
    </source>
</evidence>
<dbReference type="InterPro" id="IPR001680">
    <property type="entry name" value="WD40_rpt"/>
</dbReference>
<evidence type="ECO:0000256" key="4">
    <source>
        <dbReference type="ARBA" id="ARBA00022574"/>
    </source>
</evidence>
<keyword evidence="12" id="KW-1185">Reference proteome</keyword>
<dbReference type="PANTHER" id="PTHR10856:SF20">
    <property type="entry name" value="CORONIN-7"/>
    <property type="match status" value="1"/>
</dbReference>
<dbReference type="PANTHER" id="PTHR10856">
    <property type="entry name" value="CORONIN"/>
    <property type="match status" value="1"/>
</dbReference>
<evidence type="ECO:0000256" key="9">
    <source>
        <dbReference type="SAM" id="MobiDB-lite"/>
    </source>
</evidence>
<feature type="region of interest" description="Disordered" evidence="9">
    <location>
        <begin position="427"/>
        <end position="484"/>
    </location>
</feature>
<evidence type="ECO:0000256" key="8">
    <source>
        <dbReference type="RuleBase" id="RU280818"/>
    </source>
</evidence>
<feature type="compositionally biased region" description="Low complexity" evidence="9">
    <location>
        <begin position="427"/>
        <end position="436"/>
    </location>
</feature>
<dbReference type="Gene3D" id="2.130.10.10">
    <property type="entry name" value="YVTN repeat-like/Quinoprotein amine dehydrogenase"/>
    <property type="match status" value="2"/>
</dbReference>
<dbReference type="Proteomes" id="UP000030762">
    <property type="component" value="Unassembled WGS sequence"/>
</dbReference>
<dbReference type="InParanoid" id="T0PW41"/>
<feature type="compositionally biased region" description="Low complexity" evidence="9">
    <location>
        <begin position="459"/>
        <end position="484"/>
    </location>
</feature>
<dbReference type="OrthoDB" id="1850764at2759"/>
<dbReference type="EMBL" id="JH767181">
    <property type="protein sequence ID" value="EQC29739.1"/>
    <property type="molecule type" value="Genomic_DNA"/>
</dbReference>
<dbReference type="VEuPathDB" id="FungiDB:SDRG_12511"/>
<protein>
    <recommendedName>
        <fullName evidence="8">Coronin</fullName>
    </recommendedName>
</protein>
<dbReference type="OMA" id="TIMYMEV"/>
<keyword evidence="6" id="KW-0009">Actin-binding</keyword>
<dbReference type="InterPro" id="IPR036322">
    <property type="entry name" value="WD40_repeat_dom_sf"/>
</dbReference>
<dbReference type="Pfam" id="PF16300">
    <property type="entry name" value="WD40_4"/>
    <property type="match status" value="2"/>
</dbReference>
<dbReference type="RefSeq" id="XP_008616805.1">
    <property type="nucleotide sequence ID" value="XM_008618583.1"/>
</dbReference>
<feature type="compositionally biased region" description="Polar residues" evidence="9">
    <location>
        <begin position="442"/>
        <end position="452"/>
    </location>
</feature>
<feature type="domain" description="DUF1899" evidence="10">
    <location>
        <begin position="6"/>
        <end position="70"/>
    </location>
</feature>
<dbReference type="AlphaFoldDB" id="T0PW41"/>
<evidence type="ECO:0000256" key="7">
    <source>
        <dbReference type="PROSITE-ProRule" id="PRU00221"/>
    </source>
</evidence>
<sequence>MGHFGMFKASKYRNLLGATAPRAEWYEELQLDAGRLDLYPLTASTSTLAFASQYNAGAVIEVKELGHVGKANAQSAPVRLLRGHTQRVNAIAFSPFQTSLLASGGDEGLLKLWHLADDTCAWTSESFNEKILSVAFHPSANDVLHVATSTGLHLVYLDTSTSTAIGVHPNTITGATWNDDGSLVLSVCQDNVVRGWDPRTATEALSAPMHQGRKAASIAFAYDMYCVTAGFSKLQERELFLWDLRSMTRPMGRERVDTSTGVLLPLVDPDTKLLFLGGRGDRSVKAYEIQQKAPIFAPLQTTAVATSTWGLTRLPKQACDTRECEVARVLSVGAGTIEPISYTVPRKEAAAVFQADLYPNTRGATPALLAPQWRDGASAPPVLEPVRPTSASLVSRPTTATTTNSAVSGWSTGNWVPPAAASSAPALTASVSTAPSGWDTMPTRQLQPGTSTRTEELPRAVVPSAPAALPPATETTPAVTTKVPVAPTPTPVAGPTQWAPPVTASAPAPPPAASAWKSASGWGAVPDTVILSTPAPPPSTTTELSEKAKRLGALQGHKLKYLTGRPDARSESFLNVAGDGNALATNGVVWAASAPGTGGPIHVHPLDQKGKVTAPRVLQQHKASVTDLAFAPFASNVLASASDDVTINLWDTTSDACVATLLGHTKGVRCLSFHPTAANVLASGALDATVRLWDVETGVTRQIIDKFDESPFNVSFNADGSLFATITRDKVLRVIDPRLNQTVGMACAHAGSKAQRVTWCTQQASSLLFTVGFSARSERQICLYDARNLLDPVVTTTIDTSGSALLPLYDSSSNVMYLVGRGDRTVLCYEIDTVQPALLPCSIYSFNGPTISAAAFLPKQHCNIEDVEVSRMLLLTSGATIEPAAFVLPRAEKLKTYFQDDVYGPVPSNDASVSAADWFLGASAPPNYTSLQPPGMLKLSEKPPEAAVVPKVVSFQAQKERELQEKRDRDARFERLHSLAYQPSLHANATQTATDVDSDDGWDD</sequence>
<evidence type="ECO:0000256" key="6">
    <source>
        <dbReference type="ARBA" id="ARBA00023203"/>
    </source>
</evidence>
<dbReference type="InterPro" id="IPR015505">
    <property type="entry name" value="Coronin"/>
</dbReference>
<dbReference type="SMART" id="SM01167">
    <property type="entry name" value="DUF1900"/>
    <property type="match status" value="2"/>
</dbReference>
<gene>
    <name evidence="11" type="ORF">SDRG_12511</name>
</gene>
<dbReference type="eggNOG" id="KOG0303">
    <property type="taxonomic scope" value="Eukaryota"/>
</dbReference>
<reference evidence="11 12" key="1">
    <citation type="submission" date="2012-04" db="EMBL/GenBank/DDBJ databases">
        <title>The Genome Sequence of Saprolegnia declina VS20.</title>
        <authorList>
            <consortium name="The Broad Institute Genome Sequencing Platform"/>
            <person name="Russ C."/>
            <person name="Nusbaum C."/>
            <person name="Tyler B."/>
            <person name="van West P."/>
            <person name="Dieguez-Uribeondo J."/>
            <person name="de Bruijn I."/>
            <person name="Tripathy S."/>
            <person name="Jiang R."/>
            <person name="Young S.K."/>
            <person name="Zeng Q."/>
            <person name="Gargeya S."/>
            <person name="Fitzgerald M."/>
            <person name="Haas B."/>
            <person name="Abouelleil A."/>
            <person name="Alvarado L."/>
            <person name="Arachchi H.M."/>
            <person name="Berlin A."/>
            <person name="Chapman S.B."/>
            <person name="Goldberg J."/>
            <person name="Griggs A."/>
            <person name="Gujja S."/>
            <person name="Hansen M."/>
            <person name="Howarth C."/>
            <person name="Imamovic A."/>
            <person name="Larimer J."/>
            <person name="McCowen C."/>
            <person name="Montmayeur A."/>
            <person name="Murphy C."/>
            <person name="Neiman D."/>
            <person name="Pearson M."/>
            <person name="Priest M."/>
            <person name="Roberts A."/>
            <person name="Saif S."/>
            <person name="Shea T."/>
            <person name="Sisk P."/>
            <person name="Sykes S."/>
            <person name="Wortman J."/>
            <person name="Nusbaum C."/>
            <person name="Birren B."/>
        </authorList>
    </citation>
    <scope>NUCLEOTIDE SEQUENCE [LARGE SCALE GENOMIC DNA]</scope>
    <source>
        <strain evidence="11 12">VS20</strain>
    </source>
</reference>
<evidence type="ECO:0000313" key="11">
    <source>
        <dbReference type="EMBL" id="EQC29739.1"/>
    </source>
</evidence>
<feature type="region of interest" description="Disordered" evidence="9">
    <location>
        <begin position="375"/>
        <end position="411"/>
    </location>
</feature>
<evidence type="ECO:0000259" key="10">
    <source>
        <dbReference type="Pfam" id="PF08953"/>
    </source>
</evidence>
<feature type="compositionally biased region" description="Polar residues" evidence="9">
    <location>
        <begin position="389"/>
        <end position="411"/>
    </location>
</feature>
<accession>T0PW41</accession>
<dbReference type="FunFam" id="2.130.10.10:FF:000774">
    <property type="entry name" value="Coronin"/>
    <property type="match status" value="1"/>
</dbReference>
<keyword evidence="5 8" id="KW-0677">Repeat</keyword>
<dbReference type="Pfam" id="PF08953">
    <property type="entry name" value="DUF1899"/>
    <property type="match status" value="1"/>
</dbReference>
<dbReference type="PROSITE" id="PS50082">
    <property type="entry name" value="WD_REPEATS_2"/>
    <property type="match status" value="4"/>
</dbReference>
<dbReference type="InterPro" id="IPR019775">
    <property type="entry name" value="WD40_repeat_CS"/>
</dbReference>
<feature type="repeat" description="WD" evidence="7">
    <location>
        <begin position="81"/>
        <end position="123"/>
    </location>
</feature>
<dbReference type="InterPro" id="IPR015943">
    <property type="entry name" value="WD40/YVTN_repeat-like_dom_sf"/>
</dbReference>
<feature type="repeat" description="WD" evidence="7">
    <location>
        <begin position="165"/>
        <end position="206"/>
    </location>
</feature>
<name>T0PW41_SAPDV</name>
<dbReference type="GeneID" id="19953238"/>